<comment type="caution">
    <text evidence="2">The sequence shown here is derived from an EMBL/GenBank/DDBJ whole genome shotgun (WGS) entry which is preliminary data.</text>
</comment>
<dbReference type="Proteomes" id="UP001264519">
    <property type="component" value="Unassembled WGS sequence"/>
</dbReference>
<evidence type="ECO:0000256" key="1">
    <source>
        <dbReference type="SAM" id="Phobius"/>
    </source>
</evidence>
<accession>A0ABU1G1M0</accession>
<feature type="transmembrane region" description="Helical" evidence="1">
    <location>
        <begin position="98"/>
        <end position="117"/>
    </location>
</feature>
<protein>
    <submittedName>
        <fullName evidence="2">Uncharacterized protein</fullName>
    </submittedName>
</protein>
<proteinExistence type="predicted"/>
<sequence>MASTPATADPQAPLHKAPGRGAAIIVYGLFLGSVMGVVTAPIGAAIAHRRRGRVTGWVDSHLRFQIRTFWLGLAFGLLGLGGWQLLGVAGLPPSFSWTYGYLLFTVGLIWMVGRCGVGLHRLLANRPIARPASLAFGGAAITLED</sequence>
<feature type="transmembrane region" description="Helical" evidence="1">
    <location>
        <begin position="68"/>
        <end position="86"/>
    </location>
</feature>
<keyword evidence="1" id="KW-0472">Membrane</keyword>
<reference evidence="2 3" key="1">
    <citation type="submission" date="2023-04" db="EMBL/GenBank/DDBJ databases">
        <title>A long-awaited taxogenomic arrangement of the family Halomonadaceae.</title>
        <authorList>
            <person name="De La Haba R."/>
            <person name="Chuvochina M."/>
            <person name="Wittouck S."/>
            <person name="Arahal D.R."/>
            <person name="Sanchez-Porro C."/>
            <person name="Hugenholtz P."/>
            <person name="Ventosa A."/>
        </authorList>
    </citation>
    <scope>NUCLEOTIDE SEQUENCE [LARGE SCALE GENOMIC DNA]</scope>
    <source>
        <strain evidence="2 3">DSM 23530</strain>
    </source>
</reference>
<keyword evidence="1" id="KW-1133">Transmembrane helix</keyword>
<dbReference type="EMBL" id="JARWAK010000006">
    <property type="protein sequence ID" value="MDR5866827.1"/>
    <property type="molecule type" value="Genomic_DNA"/>
</dbReference>
<keyword evidence="3" id="KW-1185">Reference proteome</keyword>
<dbReference type="RefSeq" id="WP_309652426.1">
    <property type="nucleotide sequence ID" value="NZ_JARWAK010000006.1"/>
</dbReference>
<gene>
    <name evidence="2" type="ORF">QC818_08530</name>
</gene>
<evidence type="ECO:0000313" key="3">
    <source>
        <dbReference type="Proteomes" id="UP001264519"/>
    </source>
</evidence>
<evidence type="ECO:0000313" key="2">
    <source>
        <dbReference type="EMBL" id="MDR5866827.1"/>
    </source>
</evidence>
<keyword evidence="1" id="KW-0812">Transmembrane</keyword>
<feature type="transmembrane region" description="Helical" evidence="1">
    <location>
        <begin position="24"/>
        <end position="47"/>
    </location>
</feature>
<organism evidence="2 3">
    <name type="scientific">Halomonas koreensis</name>
    <dbReference type="NCBI Taxonomy" id="245385"/>
    <lineage>
        <taxon>Bacteria</taxon>
        <taxon>Pseudomonadati</taxon>
        <taxon>Pseudomonadota</taxon>
        <taxon>Gammaproteobacteria</taxon>
        <taxon>Oceanospirillales</taxon>
        <taxon>Halomonadaceae</taxon>
        <taxon>Halomonas</taxon>
    </lineage>
</organism>
<name>A0ABU1G1M0_9GAMM</name>